<evidence type="ECO:0000313" key="2">
    <source>
        <dbReference type="Proteomes" id="UP000887013"/>
    </source>
</evidence>
<organism evidence="1 2">
    <name type="scientific">Nephila pilipes</name>
    <name type="common">Giant wood spider</name>
    <name type="synonym">Nephila maculata</name>
    <dbReference type="NCBI Taxonomy" id="299642"/>
    <lineage>
        <taxon>Eukaryota</taxon>
        <taxon>Metazoa</taxon>
        <taxon>Ecdysozoa</taxon>
        <taxon>Arthropoda</taxon>
        <taxon>Chelicerata</taxon>
        <taxon>Arachnida</taxon>
        <taxon>Araneae</taxon>
        <taxon>Araneomorphae</taxon>
        <taxon>Entelegynae</taxon>
        <taxon>Araneoidea</taxon>
        <taxon>Nephilidae</taxon>
        <taxon>Nephila</taxon>
    </lineage>
</organism>
<dbReference type="OrthoDB" id="10343014at2759"/>
<dbReference type="AlphaFoldDB" id="A0A8X6I6V0"/>
<sequence>MVPCCYMTHRNEKASAPNPVFSVSGLGQSRFSRNPDPNEWGGESSGIPYRSCYRTSKLHLQSTDGALSPKHSQTSFENRCFESLSRANVPVGRQLETLNYNCLSLPPPSNTTSLQTHGKVSFFARSHACSLSLQGLCNAKGIATVG</sequence>
<reference evidence="1" key="1">
    <citation type="submission" date="2020-08" db="EMBL/GenBank/DDBJ databases">
        <title>Multicomponent nature underlies the extraordinary mechanical properties of spider dragline silk.</title>
        <authorList>
            <person name="Kono N."/>
            <person name="Nakamura H."/>
            <person name="Mori M."/>
            <person name="Yoshida Y."/>
            <person name="Ohtoshi R."/>
            <person name="Malay A.D."/>
            <person name="Moran D.A.P."/>
            <person name="Tomita M."/>
            <person name="Numata K."/>
            <person name="Arakawa K."/>
        </authorList>
    </citation>
    <scope>NUCLEOTIDE SEQUENCE</scope>
</reference>
<protein>
    <submittedName>
        <fullName evidence="1">Uncharacterized protein</fullName>
    </submittedName>
</protein>
<keyword evidence="2" id="KW-1185">Reference proteome</keyword>
<evidence type="ECO:0000313" key="1">
    <source>
        <dbReference type="EMBL" id="GFS32562.1"/>
    </source>
</evidence>
<accession>A0A8X6I6V0</accession>
<name>A0A8X6I6V0_NEPPI</name>
<proteinExistence type="predicted"/>
<comment type="caution">
    <text evidence="1">The sequence shown here is derived from an EMBL/GenBank/DDBJ whole genome shotgun (WGS) entry which is preliminary data.</text>
</comment>
<dbReference type="EMBL" id="BMAW01042091">
    <property type="protein sequence ID" value="GFS32562.1"/>
    <property type="molecule type" value="Genomic_DNA"/>
</dbReference>
<dbReference type="Proteomes" id="UP000887013">
    <property type="component" value="Unassembled WGS sequence"/>
</dbReference>
<gene>
    <name evidence="1" type="ORF">NPIL_669081</name>
</gene>